<dbReference type="InterPro" id="IPR032675">
    <property type="entry name" value="LRR_dom_sf"/>
</dbReference>
<evidence type="ECO:0000256" key="10">
    <source>
        <dbReference type="ARBA" id="ARBA00023180"/>
    </source>
</evidence>
<protein>
    <submittedName>
        <fullName evidence="14">Uncharacterized protein</fullName>
    </submittedName>
</protein>
<evidence type="ECO:0000256" key="11">
    <source>
        <dbReference type="SAM" id="Phobius"/>
    </source>
</evidence>
<keyword evidence="9 11" id="KW-0472">Membrane</keyword>
<evidence type="ECO:0000256" key="9">
    <source>
        <dbReference type="ARBA" id="ARBA00023136"/>
    </source>
</evidence>
<comment type="subcellular location">
    <subcellularLocation>
        <location evidence="1">Cell membrane</location>
        <topology evidence="1">Single-pass type I membrane protein</topology>
    </subcellularLocation>
</comment>
<evidence type="ECO:0000256" key="6">
    <source>
        <dbReference type="ARBA" id="ARBA00022729"/>
    </source>
</evidence>
<dbReference type="Pfam" id="PF08263">
    <property type="entry name" value="LRRNT_2"/>
    <property type="match status" value="1"/>
</dbReference>
<evidence type="ECO:0000256" key="5">
    <source>
        <dbReference type="ARBA" id="ARBA00022692"/>
    </source>
</evidence>
<dbReference type="InterPro" id="IPR001611">
    <property type="entry name" value="Leu-rich_rpt"/>
</dbReference>
<reference evidence="14" key="1">
    <citation type="journal article" date="2023" name="bioRxiv">
        <title>Improved chromosome-level genome assembly for marigold (Tagetes erecta).</title>
        <authorList>
            <person name="Jiang F."/>
            <person name="Yuan L."/>
            <person name="Wang S."/>
            <person name="Wang H."/>
            <person name="Xu D."/>
            <person name="Wang A."/>
            <person name="Fan W."/>
        </authorList>
    </citation>
    <scope>NUCLEOTIDE SEQUENCE</scope>
    <source>
        <strain evidence="14">WSJ</strain>
        <tissue evidence="14">Leaf</tissue>
    </source>
</reference>
<dbReference type="FunFam" id="3.80.10.10:FF:000095">
    <property type="entry name" value="LRR receptor-like serine/threonine-protein kinase GSO1"/>
    <property type="match status" value="1"/>
</dbReference>
<evidence type="ECO:0000259" key="13">
    <source>
        <dbReference type="Pfam" id="PF23598"/>
    </source>
</evidence>
<dbReference type="GO" id="GO:0005886">
    <property type="term" value="C:plasma membrane"/>
    <property type="evidence" value="ECO:0007669"/>
    <property type="project" value="UniProtKB-SubCell"/>
</dbReference>
<dbReference type="GO" id="GO:0006952">
    <property type="term" value="P:defense response"/>
    <property type="evidence" value="ECO:0007669"/>
    <property type="project" value="UniProtKB-ARBA"/>
</dbReference>
<keyword evidence="10" id="KW-0325">Glycoprotein</keyword>
<dbReference type="InterPro" id="IPR046956">
    <property type="entry name" value="RLP23-like"/>
</dbReference>
<dbReference type="PANTHER" id="PTHR48063">
    <property type="entry name" value="LRR RECEPTOR-LIKE KINASE"/>
    <property type="match status" value="1"/>
</dbReference>
<keyword evidence="7" id="KW-0677">Repeat</keyword>
<accession>A0AAD8KHT1</accession>
<dbReference type="Proteomes" id="UP001229421">
    <property type="component" value="Unassembled WGS sequence"/>
</dbReference>
<dbReference type="Gene3D" id="3.80.10.10">
    <property type="entry name" value="Ribonuclease Inhibitor"/>
    <property type="match status" value="5"/>
</dbReference>
<dbReference type="Pfam" id="PF00560">
    <property type="entry name" value="LRR_1"/>
    <property type="match status" value="6"/>
</dbReference>
<dbReference type="InterPro" id="IPR003591">
    <property type="entry name" value="Leu-rich_rpt_typical-subtyp"/>
</dbReference>
<evidence type="ECO:0000313" key="14">
    <source>
        <dbReference type="EMBL" id="KAK1421376.1"/>
    </source>
</evidence>
<dbReference type="SMART" id="SM00369">
    <property type="entry name" value="LRR_TYP"/>
    <property type="match status" value="8"/>
</dbReference>
<evidence type="ECO:0000256" key="1">
    <source>
        <dbReference type="ARBA" id="ARBA00004251"/>
    </source>
</evidence>
<feature type="domain" description="Disease resistance R13L4/SHOC-2-like LRR" evidence="13">
    <location>
        <begin position="121"/>
        <end position="337"/>
    </location>
</feature>
<evidence type="ECO:0000256" key="3">
    <source>
        <dbReference type="ARBA" id="ARBA00022475"/>
    </source>
</evidence>
<dbReference type="InterPro" id="IPR055414">
    <property type="entry name" value="LRR_R13L4/SHOC2-like"/>
</dbReference>
<gene>
    <name evidence="14" type="ORF">QVD17_23661</name>
</gene>
<dbReference type="AlphaFoldDB" id="A0AAD8KHT1"/>
<comment type="similarity">
    <text evidence="2">Belongs to the RLP family.</text>
</comment>
<dbReference type="PANTHER" id="PTHR48063:SF99">
    <property type="entry name" value="LEUCINE-RICH REPEAT-CONTAINING, PLANT-TYPE, LEUCINE-RICH REPEAT DOMAIN SUPERFAMILY"/>
    <property type="match status" value="1"/>
</dbReference>
<evidence type="ECO:0000256" key="7">
    <source>
        <dbReference type="ARBA" id="ARBA00022737"/>
    </source>
</evidence>
<evidence type="ECO:0000256" key="4">
    <source>
        <dbReference type="ARBA" id="ARBA00022614"/>
    </source>
</evidence>
<evidence type="ECO:0000313" key="15">
    <source>
        <dbReference type="Proteomes" id="UP001229421"/>
    </source>
</evidence>
<name>A0AAD8KHT1_TARER</name>
<keyword evidence="4" id="KW-0433">Leucine-rich repeat</keyword>
<dbReference type="InterPro" id="IPR013210">
    <property type="entry name" value="LRR_N_plant-typ"/>
</dbReference>
<keyword evidence="15" id="KW-1185">Reference proteome</keyword>
<dbReference type="GO" id="GO:0051707">
    <property type="term" value="P:response to other organism"/>
    <property type="evidence" value="ECO:0007669"/>
    <property type="project" value="UniProtKB-ARBA"/>
</dbReference>
<sequence>MIVAFKFSYISSFYVPFCLFVVVALFRLCLSTKNNDAMLCMDDERQALLQFKHALVDEADRLASWVGDEKSDCCKWAGILCDNVTGHVQKIHLPGKCYLDDYITTRKEYEEAMRQRLRGDISPSIVYLKQLVHLDLSCNDFGGIQIPKFMGSLENLRHLNLSCSKFGGTIPPQLGNLTELRFLCLGSFYADDTDEYESTRVGNIQWLSSLSLLCHLDMSGVDLIKATDWLQVINSLPLLVQIHFSKSRLSNIQPDVVSLNLTFLSTLDLSRNNFNKSPMPQWIFRITSLVLLDLSFCGLHDTIPGGPNSFYNLTSLKFLHISGNEFMSSSLVLKRLSTIGGNLISLDISSCGVSSLALDSLHNLTSLLSLSLSYNQLTNTIPNSLGNLCNMRHINMGLNDFSNVSLTSLLGSFFNCNSPSLEILSLVSSGISSPLPDQIGQLINLLHLQLPSNRIAGRIPDSIGRLPFLRTIDLGDNLISGPVPYSVGGLISLENLILAKNQLNGTLPESLGQLSKLTSLNLFENFLTGVLTESHFSKLIGLKVLYGTGNNLTLRPRNANWIPSFQLQYVSLNSWDLGPQFPLWLLSQKDLVYLEIRNTKISSTMPESFWRLFPNLMCLDMSQNQIQGRLFHIPATLLVVDLSANMFNGKLPKLVNGSELRILDLSYNSFIGSLDSLLCPYGETWLEALSLGNNHLSGVIPECWVNWPTLAFLNLESNTLCGGIPTTLGSLSLLHSLNMCNNKLSGRLPASLKNLTNLKMLQFATNQLVGTIPAWIGTELTSLRILDLRSNNFDGGITHELCYSTSIQILDFAHNNLSGNIPRCFNNFSVMSKKETTELFDFSEFGDTDVKSSASLMMKGQEHTYSTTLGLAMVFDLSSNSFSGSIPDELMALKALQSLNLSNNQLTGMIPKNIGDLKLLESFDASLNHLFGELPASLSGLSFLSSFNVSYNNFTGKIPSSTQLQSLNESSFFNNKLCGLPLTKLCGEVVHKGDQQEGAKSHGVDFGLIISSLLGFFVGFWAIVVPLNVGTVRNWQSKLKNMVGCLS</sequence>
<keyword evidence="8 11" id="KW-1133">Transmembrane helix</keyword>
<dbReference type="Pfam" id="PF23598">
    <property type="entry name" value="LRR_14"/>
    <property type="match status" value="2"/>
</dbReference>
<evidence type="ECO:0000256" key="8">
    <source>
        <dbReference type="ARBA" id="ARBA00022989"/>
    </source>
</evidence>
<keyword evidence="5 11" id="KW-0812">Transmembrane</keyword>
<comment type="caution">
    <text evidence="14">The sequence shown here is derived from an EMBL/GenBank/DDBJ whole genome shotgun (WGS) entry which is preliminary data.</text>
</comment>
<dbReference type="EMBL" id="JAUHHV010000006">
    <property type="protein sequence ID" value="KAK1421376.1"/>
    <property type="molecule type" value="Genomic_DNA"/>
</dbReference>
<evidence type="ECO:0000256" key="2">
    <source>
        <dbReference type="ARBA" id="ARBA00009592"/>
    </source>
</evidence>
<proteinExistence type="inferred from homology"/>
<dbReference type="SUPFAM" id="SSF52058">
    <property type="entry name" value="L domain-like"/>
    <property type="match status" value="3"/>
</dbReference>
<keyword evidence="6" id="KW-0732">Signal</keyword>
<feature type="domain" description="Disease resistance R13L4/SHOC-2-like LRR" evidence="13">
    <location>
        <begin position="421"/>
        <end position="630"/>
    </location>
</feature>
<feature type="transmembrane region" description="Helical" evidence="11">
    <location>
        <begin position="1006"/>
        <end position="1029"/>
    </location>
</feature>
<organism evidence="14 15">
    <name type="scientific">Tagetes erecta</name>
    <name type="common">African marigold</name>
    <dbReference type="NCBI Taxonomy" id="13708"/>
    <lineage>
        <taxon>Eukaryota</taxon>
        <taxon>Viridiplantae</taxon>
        <taxon>Streptophyta</taxon>
        <taxon>Embryophyta</taxon>
        <taxon>Tracheophyta</taxon>
        <taxon>Spermatophyta</taxon>
        <taxon>Magnoliopsida</taxon>
        <taxon>eudicotyledons</taxon>
        <taxon>Gunneridae</taxon>
        <taxon>Pentapetalae</taxon>
        <taxon>asterids</taxon>
        <taxon>campanulids</taxon>
        <taxon>Asterales</taxon>
        <taxon>Asteraceae</taxon>
        <taxon>Asteroideae</taxon>
        <taxon>Heliantheae alliance</taxon>
        <taxon>Tageteae</taxon>
        <taxon>Tagetes</taxon>
    </lineage>
</organism>
<keyword evidence="3" id="KW-1003">Cell membrane</keyword>
<dbReference type="FunFam" id="3.80.10.10:FF:000041">
    <property type="entry name" value="LRR receptor-like serine/threonine-protein kinase ERECTA"/>
    <property type="match status" value="2"/>
</dbReference>
<evidence type="ECO:0000259" key="12">
    <source>
        <dbReference type="Pfam" id="PF08263"/>
    </source>
</evidence>
<feature type="domain" description="Leucine-rich repeat-containing N-terminal plant-type" evidence="12">
    <location>
        <begin position="42"/>
        <end position="82"/>
    </location>
</feature>